<dbReference type="Proteomes" id="UP000005714">
    <property type="component" value="Unassembled WGS sequence"/>
</dbReference>
<dbReference type="EMBL" id="ADNU01000075">
    <property type="protein sequence ID" value="EFG46469.1"/>
    <property type="molecule type" value="Genomic_DNA"/>
</dbReference>
<proteinExistence type="predicted"/>
<evidence type="ECO:0000313" key="1">
    <source>
        <dbReference type="EMBL" id="EFG46469.1"/>
    </source>
</evidence>
<name>D4YQR3_9MICO</name>
<accession>D4YQR3</accession>
<protein>
    <submittedName>
        <fullName evidence="1">Uncharacterized protein</fullName>
    </submittedName>
</protein>
<gene>
    <name evidence="1" type="ORF">HMPREF0183_2273</name>
</gene>
<comment type="caution">
    <text evidence="1">The sequence shown here is derived from an EMBL/GenBank/DDBJ whole genome shotgun (WGS) entry which is preliminary data.</text>
</comment>
<dbReference type="RefSeq" id="WP_005886142.1">
    <property type="nucleotide sequence ID" value="NZ_ADNU01000075.1"/>
</dbReference>
<dbReference type="AlphaFoldDB" id="D4YQR3"/>
<organism evidence="1 2">
    <name type="scientific">Brevibacterium mcbrellneri ATCC 49030</name>
    <dbReference type="NCBI Taxonomy" id="585530"/>
    <lineage>
        <taxon>Bacteria</taxon>
        <taxon>Bacillati</taxon>
        <taxon>Actinomycetota</taxon>
        <taxon>Actinomycetes</taxon>
        <taxon>Micrococcales</taxon>
        <taxon>Brevibacteriaceae</taxon>
        <taxon>Brevibacterium</taxon>
    </lineage>
</organism>
<reference evidence="1 2" key="1">
    <citation type="submission" date="2010-04" db="EMBL/GenBank/DDBJ databases">
        <authorList>
            <person name="Qin X."/>
            <person name="Bachman B."/>
            <person name="Battles P."/>
            <person name="Bell A."/>
            <person name="Bess C."/>
            <person name="Bickham C."/>
            <person name="Chaboub L."/>
            <person name="Chen D."/>
            <person name="Coyle M."/>
            <person name="Deiros D.R."/>
            <person name="Dinh H."/>
            <person name="Forbes L."/>
            <person name="Fowler G."/>
            <person name="Francisco L."/>
            <person name="Fu Q."/>
            <person name="Gubbala S."/>
            <person name="Hale W."/>
            <person name="Han Y."/>
            <person name="Hemphill L."/>
            <person name="Highlander S.K."/>
            <person name="Hirani K."/>
            <person name="Hogues M."/>
            <person name="Jackson L."/>
            <person name="Jakkamsetti A."/>
            <person name="Javaid M."/>
            <person name="Jiang H."/>
            <person name="Korchina V."/>
            <person name="Kovar C."/>
            <person name="Lara F."/>
            <person name="Lee S."/>
            <person name="Mata R."/>
            <person name="Mathew T."/>
            <person name="Moen C."/>
            <person name="Morales K."/>
            <person name="Munidasa M."/>
            <person name="Nazareth L."/>
            <person name="Ngo R."/>
            <person name="Nguyen L."/>
            <person name="Okwuonu G."/>
            <person name="Ongeri F."/>
            <person name="Patil S."/>
            <person name="Petrosino J."/>
            <person name="Pham C."/>
            <person name="Pham P."/>
            <person name="Pu L.-L."/>
            <person name="Puazo M."/>
            <person name="Raj R."/>
            <person name="Reid J."/>
            <person name="Rouhana J."/>
            <person name="Saada N."/>
            <person name="Shang Y."/>
            <person name="Simmons D."/>
            <person name="Thornton R."/>
            <person name="Warren J."/>
            <person name="Weissenberger G."/>
            <person name="Zhang J."/>
            <person name="Zhang L."/>
            <person name="Zhou C."/>
            <person name="Zhu D."/>
            <person name="Muzny D."/>
            <person name="Worley K."/>
            <person name="Gibbs R."/>
        </authorList>
    </citation>
    <scope>NUCLEOTIDE SEQUENCE [LARGE SCALE GENOMIC DNA]</scope>
    <source>
        <strain evidence="1 2">ATCC 49030</strain>
    </source>
</reference>
<keyword evidence="2" id="KW-1185">Reference proteome</keyword>
<sequence length="54" mass="5504">MVKSEPDQGIVRRGVTLIKGLLAPISAGLGKAATEETADAARQVIDALGASLPF</sequence>
<dbReference type="STRING" id="585530.HMPREF0183_2273"/>
<evidence type="ECO:0000313" key="2">
    <source>
        <dbReference type="Proteomes" id="UP000005714"/>
    </source>
</evidence>